<keyword evidence="5 8" id="KW-0812">Transmembrane</keyword>
<dbReference type="SUPFAM" id="SSF161098">
    <property type="entry name" value="MetI-like"/>
    <property type="match status" value="1"/>
</dbReference>
<feature type="transmembrane region" description="Helical" evidence="8">
    <location>
        <begin position="134"/>
        <end position="157"/>
    </location>
</feature>
<dbReference type="Pfam" id="PF00528">
    <property type="entry name" value="BPD_transp_1"/>
    <property type="match status" value="1"/>
</dbReference>
<feature type="transmembrane region" description="Helical" evidence="8">
    <location>
        <begin position="65"/>
        <end position="92"/>
    </location>
</feature>
<dbReference type="Proteomes" id="UP000294555">
    <property type="component" value="Unassembled WGS sequence"/>
</dbReference>
<dbReference type="CDD" id="cd06261">
    <property type="entry name" value="TM_PBP2"/>
    <property type="match status" value="1"/>
</dbReference>
<dbReference type="InterPro" id="IPR035906">
    <property type="entry name" value="MetI-like_sf"/>
</dbReference>
<organism evidence="10 11">
    <name type="scientific">Sodalis ligni</name>
    <dbReference type="NCBI Taxonomy" id="2697027"/>
    <lineage>
        <taxon>Bacteria</taxon>
        <taxon>Pseudomonadati</taxon>
        <taxon>Pseudomonadota</taxon>
        <taxon>Gammaproteobacteria</taxon>
        <taxon>Enterobacterales</taxon>
        <taxon>Bruguierivoracaceae</taxon>
        <taxon>Sodalis</taxon>
    </lineage>
</organism>
<evidence type="ECO:0000313" key="10">
    <source>
        <dbReference type="EMBL" id="TCL06214.1"/>
    </source>
</evidence>
<reference evidence="10 11" key="1">
    <citation type="submission" date="2019-02" db="EMBL/GenBank/DDBJ databases">
        <title>Investigation of anaerobic lignin degradation for improved lignocellulosic biofuels.</title>
        <authorList>
            <person name="Deangelis K."/>
        </authorList>
    </citation>
    <scope>NUCLEOTIDE SEQUENCE [LARGE SCALE GENOMIC DNA]</scope>
    <source>
        <strain evidence="10 11">159R</strain>
    </source>
</reference>
<evidence type="ECO:0000313" key="11">
    <source>
        <dbReference type="Proteomes" id="UP000294555"/>
    </source>
</evidence>
<dbReference type="PANTHER" id="PTHR43357">
    <property type="entry name" value="INNER MEMBRANE ABC TRANSPORTER PERMEASE PROTEIN YDCV"/>
    <property type="match status" value="1"/>
</dbReference>
<dbReference type="PROSITE" id="PS50928">
    <property type="entry name" value="ABC_TM1"/>
    <property type="match status" value="1"/>
</dbReference>
<name>A0A4R1NEZ1_9GAMM</name>
<keyword evidence="4" id="KW-0997">Cell inner membrane</keyword>
<evidence type="ECO:0000256" key="2">
    <source>
        <dbReference type="ARBA" id="ARBA00022448"/>
    </source>
</evidence>
<evidence type="ECO:0000256" key="5">
    <source>
        <dbReference type="ARBA" id="ARBA00022692"/>
    </source>
</evidence>
<keyword evidence="7 8" id="KW-0472">Membrane</keyword>
<dbReference type="InterPro" id="IPR000515">
    <property type="entry name" value="MetI-like"/>
</dbReference>
<sequence>MKTRPSLSRSVLSVYAYGLIILMLIPMAALVPISFGDSATMSALPEHYSLRWYREVLGGSQWREAFSWSLITAGLATLISTVIGYLGAYLLVHSTSKMKGVLEIILLMPVMVPTVIVAFSTYILSNWMPADSNWLLIAVGQALLGLPIATLIIAAGLRDIDVSIIRAAVSLGGQRHQVFLWIILPMARHGIVSAAALGFLIAFDELLVAVFLTKPGLETLPVRIYDAVTYELTPAIAVVSVFLMALIALALIVGNCLKSRGTNAPH</sequence>
<dbReference type="EMBL" id="SJOI01000001">
    <property type="protein sequence ID" value="TCL06214.1"/>
    <property type="molecule type" value="Genomic_DNA"/>
</dbReference>
<dbReference type="Gene3D" id="1.10.3720.10">
    <property type="entry name" value="MetI-like"/>
    <property type="match status" value="1"/>
</dbReference>
<comment type="subcellular location">
    <subcellularLocation>
        <location evidence="1">Cell inner membrane</location>
        <topology evidence="1">Multi-pass membrane protein</topology>
    </subcellularLocation>
    <subcellularLocation>
        <location evidence="8">Cell membrane</location>
        <topology evidence="8">Multi-pass membrane protein</topology>
    </subcellularLocation>
</comment>
<gene>
    <name evidence="10" type="ORF">EZJ58_4449</name>
</gene>
<evidence type="ECO:0000256" key="6">
    <source>
        <dbReference type="ARBA" id="ARBA00022989"/>
    </source>
</evidence>
<protein>
    <submittedName>
        <fullName evidence="10">Putative spermidine/putrescine transport system permease protein</fullName>
    </submittedName>
</protein>
<keyword evidence="3" id="KW-1003">Cell membrane</keyword>
<dbReference type="PANTHER" id="PTHR43357:SF4">
    <property type="entry name" value="INNER MEMBRANE ABC TRANSPORTER PERMEASE PROTEIN YDCV"/>
    <property type="match status" value="1"/>
</dbReference>
<comment type="similarity">
    <text evidence="8">Belongs to the binding-protein-dependent transport system permease family.</text>
</comment>
<evidence type="ECO:0000256" key="1">
    <source>
        <dbReference type="ARBA" id="ARBA00004429"/>
    </source>
</evidence>
<keyword evidence="11" id="KW-1185">Reference proteome</keyword>
<evidence type="ECO:0000259" key="9">
    <source>
        <dbReference type="PROSITE" id="PS50928"/>
    </source>
</evidence>
<keyword evidence="2 8" id="KW-0813">Transport</keyword>
<evidence type="ECO:0000256" key="8">
    <source>
        <dbReference type="RuleBase" id="RU363032"/>
    </source>
</evidence>
<accession>A0A4R1NEZ1</accession>
<dbReference type="RefSeq" id="WP_132925438.1">
    <property type="nucleotide sequence ID" value="NZ_SJOI01000001.1"/>
</dbReference>
<feature type="transmembrane region" description="Helical" evidence="8">
    <location>
        <begin position="104"/>
        <end position="128"/>
    </location>
</feature>
<feature type="transmembrane region" description="Helical" evidence="8">
    <location>
        <begin position="178"/>
        <end position="203"/>
    </location>
</feature>
<evidence type="ECO:0000256" key="4">
    <source>
        <dbReference type="ARBA" id="ARBA00022519"/>
    </source>
</evidence>
<feature type="transmembrane region" description="Helical" evidence="8">
    <location>
        <begin position="235"/>
        <end position="257"/>
    </location>
</feature>
<evidence type="ECO:0000256" key="3">
    <source>
        <dbReference type="ARBA" id="ARBA00022475"/>
    </source>
</evidence>
<evidence type="ECO:0000256" key="7">
    <source>
        <dbReference type="ARBA" id="ARBA00023136"/>
    </source>
</evidence>
<dbReference type="OrthoDB" id="9782004at2"/>
<proteinExistence type="inferred from homology"/>
<feature type="domain" description="ABC transmembrane type-1" evidence="9">
    <location>
        <begin position="66"/>
        <end position="253"/>
    </location>
</feature>
<dbReference type="GO" id="GO:0055085">
    <property type="term" value="P:transmembrane transport"/>
    <property type="evidence" value="ECO:0007669"/>
    <property type="project" value="InterPro"/>
</dbReference>
<dbReference type="AlphaFoldDB" id="A0A4R1NEZ1"/>
<dbReference type="GO" id="GO:0005886">
    <property type="term" value="C:plasma membrane"/>
    <property type="evidence" value="ECO:0007669"/>
    <property type="project" value="UniProtKB-SubCell"/>
</dbReference>
<comment type="caution">
    <text evidence="10">The sequence shown here is derived from an EMBL/GenBank/DDBJ whole genome shotgun (WGS) entry which is preliminary data.</text>
</comment>
<feature type="transmembrane region" description="Helical" evidence="8">
    <location>
        <begin position="12"/>
        <end position="35"/>
    </location>
</feature>
<keyword evidence="6 8" id="KW-1133">Transmembrane helix</keyword>